<dbReference type="AlphaFoldDB" id="A0A814I4R7"/>
<protein>
    <recommendedName>
        <fullName evidence="8">Protein kinase domain-containing protein</fullName>
    </recommendedName>
</protein>
<evidence type="ECO:0000259" key="8">
    <source>
        <dbReference type="PROSITE" id="PS50011"/>
    </source>
</evidence>
<dbReference type="InterPro" id="IPR017441">
    <property type="entry name" value="Protein_kinase_ATP_BS"/>
</dbReference>
<sequence length="429" mass="49230">MPRDTNHSSVYDDFSRDASRRCYISKTSTLNTNIIIDGHIFHLGSRYSSPKIIGSGAYGQVISAYDSLLQRKVAIKKIKLPSINTVEAKLFYSRSLREICILTPLKHDNIVQVLDCYTSATIIEQMREIYIVTNLMRLDLHQLIKMNNQRPIDKRIITNSHIPHFLYQILRALKFIHSAKVLHRDLKPSNIFVDLDGHVRIGDFGLARVPEEEANTPMTGYVCTRWYRAPELMLCDGTYTSAIDMWSIGCILGELIYGQPLFPGRHYFDQLRLIIERRCGSLDFPIHEHKLAYPTISDKSLNVLQRLLSQCKNSYSKPFLSSDSIISNIDEAAFDLLDQLLLMDPHKRLTAEDALHSSLFNNYRKDAGGEPSSEEAFQLDLSPYQLSDIRAMLFQKVQLVHQQLHEKALILNEQATMMANINMEKMDCY</sequence>
<dbReference type="SUPFAM" id="SSF56112">
    <property type="entry name" value="Protein kinase-like (PK-like)"/>
    <property type="match status" value="1"/>
</dbReference>
<organism evidence="9 11">
    <name type="scientific">Rotaria sordida</name>
    <dbReference type="NCBI Taxonomy" id="392033"/>
    <lineage>
        <taxon>Eukaryota</taxon>
        <taxon>Metazoa</taxon>
        <taxon>Spiralia</taxon>
        <taxon>Gnathifera</taxon>
        <taxon>Rotifera</taxon>
        <taxon>Eurotatoria</taxon>
        <taxon>Bdelloidea</taxon>
        <taxon>Philodinida</taxon>
        <taxon>Philodinidae</taxon>
        <taxon>Rotaria</taxon>
    </lineage>
</organism>
<evidence type="ECO:0000256" key="4">
    <source>
        <dbReference type="ARBA" id="ARBA00022777"/>
    </source>
</evidence>
<evidence type="ECO:0000256" key="2">
    <source>
        <dbReference type="ARBA" id="ARBA00022679"/>
    </source>
</evidence>
<dbReference type="GO" id="GO:0005524">
    <property type="term" value="F:ATP binding"/>
    <property type="evidence" value="ECO:0007669"/>
    <property type="project" value="UniProtKB-UniRule"/>
</dbReference>
<comment type="caution">
    <text evidence="9">The sequence shown here is derived from an EMBL/GenBank/DDBJ whole genome shotgun (WGS) entry which is preliminary data.</text>
</comment>
<dbReference type="Gene3D" id="3.30.200.20">
    <property type="entry name" value="Phosphorylase Kinase, domain 1"/>
    <property type="match status" value="1"/>
</dbReference>
<feature type="binding site" evidence="6">
    <location>
        <position position="77"/>
    </location>
    <ligand>
        <name>ATP</name>
        <dbReference type="ChEBI" id="CHEBI:30616"/>
    </ligand>
</feature>
<dbReference type="InterPro" id="IPR011009">
    <property type="entry name" value="Kinase-like_dom_sf"/>
</dbReference>
<keyword evidence="1 7" id="KW-0723">Serine/threonine-protein kinase</keyword>
<evidence type="ECO:0000313" key="11">
    <source>
        <dbReference type="Proteomes" id="UP000663864"/>
    </source>
</evidence>
<dbReference type="PROSITE" id="PS00107">
    <property type="entry name" value="PROTEIN_KINASE_ATP"/>
    <property type="match status" value="1"/>
</dbReference>
<keyword evidence="3 6" id="KW-0547">Nucleotide-binding</keyword>
<dbReference type="SMART" id="SM00220">
    <property type="entry name" value="S_TKc"/>
    <property type="match status" value="1"/>
</dbReference>
<reference evidence="9" key="1">
    <citation type="submission" date="2021-02" db="EMBL/GenBank/DDBJ databases">
        <authorList>
            <person name="Nowell W R."/>
        </authorList>
    </citation>
    <scope>NUCLEOTIDE SEQUENCE</scope>
</reference>
<name>A0A814I4R7_9BILA</name>
<dbReference type="PANTHER" id="PTHR24055">
    <property type="entry name" value="MITOGEN-ACTIVATED PROTEIN KINASE"/>
    <property type="match status" value="1"/>
</dbReference>
<dbReference type="InterPro" id="IPR050117">
    <property type="entry name" value="MAPK"/>
</dbReference>
<feature type="domain" description="Protein kinase" evidence="8">
    <location>
        <begin position="47"/>
        <end position="360"/>
    </location>
</feature>
<dbReference type="PROSITE" id="PS00108">
    <property type="entry name" value="PROTEIN_KINASE_ST"/>
    <property type="match status" value="1"/>
</dbReference>
<dbReference type="FunFam" id="1.10.510.10:FF:000624">
    <property type="entry name" value="Mitogen-activated protein kinase"/>
    <property type="match status" value="1"/>
</dbReference>
<evidence type="ECO:0000256" key="1">
    <source>
        <dbReference type="ARBA" id="ARBA00022527"/>
    </source>
</evidence>
<dbReference type="Pfam" id="PF00069">
    <property type="entry name" value="Pkinase"/>
    <property type="match status" value="1"/>
</dbReference>
<dbReference type="EMBL" id="CAJNOT010000552">
    <property type="protein sequence ID" value="CAF1018931.1"/>
    <property type="molecule type" value="Genomic_DNA"/>
</dbReference>
<dbReference type="GO" id="GO:0004674">
    <property type="term" value="F:protein serine/threonine kinase activity"/>
    <property type="evidence" value="ECO:0007669"/>
    <property type="project" value="UniProtKB-KW"/>
</dbReference>
<dbReference type="Proteomes" id="UP000663836">
    <property type="component" value="Unassembled WGS sequence"/>
</dbReference>
<evidence type="ECO:0000313" key="9">
    <source>
        <dbReference type="EMBL" id="CAF1018931.1"/>
    </source>
</evidence>
<dbReference type="EMBL" id="CAJOBD010002194">
    <property type="protein sequence ID" value="CAF3863359.1"/>
    <property type="molecule type" value="Genomic_DNA"/>
</dbReference>
<evidence type="ECO:0000256" key="6">
    <source>
        <dbReference type="PROSITE-ProRule" id="PRU10141"/>
    </source>
</evidence>
<keyword evidence="5 6" id="KW-0067">ATP-binding</keyword>
<dbReference type="InterPro" id="IPR008271">
    <property type="entry name" value="Ser/Thr_kinase_AS"/>
</dbReference>
<proteinExistence type="inferred from homology"/>
<comment type="similarity">
    <text evidence="7">Belongs to the protein kinase superfamily.</text>
</comment>
<keyword evidence="2" id="KW-0808">Transferase</keyword>
<evidence type="ECO:0000313" key="10">
    <source>
        <dbReference type="EMBL" id="CAF3863359.1"/>
    </source>
</evidence>
<dbReference type="InterPro" id="IPR000719">
    <property type="entry name" value="Prot_kinase_dom"/>
</dbReference>
<evidence type="ECO:0000256" key="5">
    <source>
        <dbReference type="ARBA" id="ARBA00022840"/>
    </source>
</evidence>
<accession>A0A814I4R7</accession>
<evidence type="ECO:0000256" key="7">
    <source>
        <dbReference type="RuleBase" id="RU000304"/>
    </source>
</evidence>
<dbReference type="Gene3D" id="1.10.510.10">
    <property type="entry name" value="Transferase(Phosphotransferase) domain 1"/>
    <property type="match status" value="1"/>
</dbReference>
<evidence type="ECO:0000256" key="3">
    <source>
        <dbReference type="ARBA" id="ARBA00022741"/>
    </source>
</evidence>
<keyword evidence="4" id="KW-0418">Kinase</keyword>
<dbReference type="PROSITE" id="PS50011">
    <property type="entry name" value="PROTEIN_KINASE_DOM"/>
    <property type="match status" value="1"/>
</dbReference>
<gene>
    <name evidence="10" type="ORF">JBS370_LOCUS18890</name>
    <name evidence="9" type="ORF">ZHD862_LOCUS13432</name>
</gene>
<dbReference type="Proteomes" id="UP000663864">
    <property type="component" value="Unassembled WGS sequence"/>
</dbReference>